<dbReference type="InterPro" id="IPR055970">
    <property type="entry name" value="DUF7548"/>
</dbReference>
<feature type="transmembrane region" description="Helical" evidence="1">
    <location>
        <begin position="7"/>
        <end position="26"/>
    </location>
</feature>
<reference evidence="2 3" key="1">
    <citation type="submission" date="2020-06" db="EMBL/GenBank/DDBJ databases">
        <title>NJ-3-1, isolated from saline soil.</title>
        <authorList>
            <person name="Cui H.L."/>
            <person name="Shi X."/>
        </authorList>
    </citation>
    <scope>NUCLEOTIDE SEQUENCE [LARGE SCALE GENOMIC DNA]</scope>
    <source>
        <strain evidence="2 3">NJ-3-1</strain>
    </source>
</reference>
<keyword evidence="1" id="KW-0812">Transmembrane</keyword>
<name>A0A7D5QFQ0_9EURY</name>
<keyword evidence="1" id="KW-0472">Membrane</keyword>
<dbReference type="RefSeq" id="WP_179268107.1">
    <property type="nucleotide sequence ID" value="NZ_CP058579.1"/>
</dbReference>
<evidence type="ECO:0000313" key="3">
    <source>
        <dbReference type="Proteomes" id="UP000509626"/>
    </source>
</evidence>
<gene>
    <name evidence="2" type="ORF">HUG12_07190</name>
</gene>
<keyword evidence="3" id="KW-1185">Reference proteome</keyword>
<feature type="transmembrane region" description="Helical" evidence="1">
    <location>
        <begin position="72"/>
        <end position="90"/>
    </location>
</feature>
<dbReference type="OrthoDB" id="381349at2157"/>
<proteinExistence type="predicted"/>
<protein>
    <submittedName>
        <fullName evidence="2">Uncharacterized protein</fullName>
    </submittedName>
</protein>
<dbReference type="Proteomes" id="UP000509626">
    <property type="component" value="Chromosome"/>
</dbReference>
<dbReference type="GeneID" id="56037231"/>
<evidence type="ECO:0000313" key="2">
    <source>
        <dbReference type="EMBL" id="QLG61522.1"/>
    </source>
</evidence>
<organism evidence="2 3">
    <name type="scientific">Halorarum salinum</name>
    <dbReference type="NCBI Taxonomy" id="2743089"/>
    <lineage>
        <taxon>Archaea</taxon>
        <taxon>Methanobacteriati</taxon>
        <taxon>Methanobacteriota</taxon>
        <taxon>Stenosarchaea group</taxon>
        <taxon>Halobacteria</taxon>
        <taxon>Halobacteriales</taxon>
        <taxon>Haloferacaceae</taxon>
        <taxon>Halorarum</taxon>
    </lineage>
</organism>
<evidence type="ECO:0000256" key="1">
    <source>
        <dbReference type="SAM" id="Phobius"/>
    </source>
</evidence>
<feature type="transmembrane region" description="Helical" evidence="1">
    <location>
        <begin position="38"/>
        <end position="60"/>
    </location>
</feature>
<accession>A0A7D5QFQ0</accession>
<dbReference type="AlphaFoldDB" id="A0A7D5QFQ0"/>
<feature type="transmembrane region" description="Helical" evidence="1">
    <location>
        <begin position="110"/>
        <end position="127"/>
    </location>
</feature>
<dbReference type="KEGG" id="halu:HUG12_07190"/>
<keyword evidence="1" id="KW-1133">Transmembrane helix</keyword>
<sequence>MRHRAGTVIGLGASLSLIAVLGWAYVPQTTRNVNAYYASGMVNPLAAGILALGVIVALVATSRGRLSAQQGAGIVLGFGLGAFAIVLLWVVTGRVDVFLAPGWAFPAQRWVLLGVSVLLLIGAGWHARTLGLLSRSR</sequence>
<dbReference type="EMBL" id="CP058579">
    <property type="protein sequence ID" value="QLG61522.1"/>
    <property type="molecule type" value="Genomic_DNA"/>
</dbReference>
<dbReference type="Pfam" id="PF24416">
    <property type="entry name" value="DUF7548"/>
    <property type="match status" value="1"/>
</dbReference>